<organism evidence="2 3">
    <name type="scientific">Roseateles aquae</name>
    <dbReference type="NCBI Taxonomy" id="3077235"/>
    <lineage>
        <taxon>Bacteria</taxon>
        <taxon>Pseudomonadati</taxon>
        <taxon>Pseudomonadota</taxon>
        <taxon>Betaproteobacteria</taxon>
        <taxon>Burkholderiales</taxon>
        <taxon>Sphaerotilaceae</taxon>
        <taxon>Roseateles</taxon>
    </lineage>
</organism>
<accession>A0ABU3P668</accession>
<dbReference type="Proteomes" id="UP001246372">
    <property type="component" value="Unassembled WGS sequence"/>
</dbReference>
<sequence length="63" mass="6387">MNTNKPGKPGNNFGSSPPNKAGGHAPAHIGKEPPPKDAPAKLNPQAEVKTDKNAPQGSGHNKG</sequence>
<name>A0ABU3P668_9BURK</name>
<feature type="compositionally biased region" description="Basic and acidic residues" evidence="1">
    <location>
        <begin position="29"/>
        <end position="39"/>
    </location>
</feature>
<comment type="caution">
    <text evidence="2">The sequence shown here is derived from an EMBL/GenBank/DDBJ whole genome shotgun (WGS) entry which is preliminary data.</text>
</comment>
<evidence type="ECO:0000256" key="1">
    <source>
        <dbReference type="SAM" id="MobiDB-lite"/>
    </source>
</evidence>
<gene>
    <name evidence="2" type="ORF">RQP53_00310</name>
</gene>
<protein>
    <submittedName>
        <fullName evidence="2">Uncharacterized protein</fullName>
    </submittedName>
</protein>
<dbReference type="EMBL" id="JAVXZY010000001">
    <property type="protein sequence ID" value="MDT8997710.1"/>
    <property type="molecule type" value="Genomic_DNA"/>
</dbReference>
<evidence type="ECO:0000313" key="2">
    <source>
        <dbReference type="EMBL" id="MDT8997710.1"/>
    </source>
</evidence>
<keyword evidence="3" id="KW-1185">Reference proteome</keyword>
<feature type="region of interest" description="Disordered" evidence="1">
    <location>
        <begin position="1"/>
        <end position="63"/>
    </location>
</feature>
<dbReference type="RefSeq" id="WP_315647927.1">
    <property type="nucleotide sequence ID" value="NZ_JAVXZY010000001.1"/>
</dbReference>
<evidence type="ECO:0000313" key="3">
    <source>
        <dbReference type="Proteomes" id="UP001246372"/>
    </source>
</evidence>
<reference evidence="2" key="1">
    <citation type="submission" date="2023-09" db="EMBL/GenBank/DDBJ databases">
        <title>Paucibacter sp. APW11 Genome sequencing and assembly.</title>
        <authorList>
            <person name="Kim I."/>
        </authorList>
    </citation>
    <scope>NUCLEOTIDE SEQUENCE</scope>
    <source>
        <strain evidence="2">APW11</strain>
    </source>
</reference>
<proteinExistence type="predicted"/>
<feature type="compositionally biased region" description="Polar residues" evidence="1">
    <location>
        <begin position="53"/>
        <end position="63"/>
    </location>
</feature>